<feature type="domain" description="Protein kinase" evidence="10">
    <location>
        <begin position="416"/>
        <end position="705"/>
    </location>
</feature>
<evidence type="ECO:0000256" key="5">
    <source>
        <dbReference type="ARBA" id="ARBA00022741"/>
    </source>
</evidence>
<evidence type="ECO:0000256" key="4">
    <source>
        <dbReference type="ARBA" id="ARBA00022679"/>
    </source>
</evidence>
<dbReference type="SUPFAM" id="SSF56112">
    <property type="entry name" value="Protein kinase-like (PK-like)"/>
    <property type="match status" value="2"/>
</dbReference>
<dbReference type="InterPro" id="IPR008271">
    <property type="entry name" value="Ser/Thr_kinase_AS"/>
</dbReference>
<dbReference type="GO" id="GO:0005524">
    <property type="term" value="F:ATP binding"/>
    <property type="evidence" value="ECO:0007669"/>
    <property type="project" value="UniProtKB-UniRule"/>
</dbReference>
<dbReference type="GO" id="GO:0005634">
    <property type="term" value="C:nucleus"/>
    <property type="evidence" value="ECO:0007669"/>
    <property type="project" value="UniProtKB-SubCell"/>
</dbReference>
<keyword evidence="3" id="KW-0723">Serine/threonine-protein kinase</keyword>
<dbReference type="OrthoDB" id="204883at2759"/>
<evidence type="ECO:0000256" key="2">
    <source>
        <dbReference type="ARBA" id="ARBA00006485"/>
    </source>
</evidence>
<dbReference type="GO" id="GO:0004693">
    <property type="term" value="F:cyclin-dependent protein serine/threonine kinase activity"/>
    <property type="evidence" value="ECO:0007669"/>
    <property type="project" value="TreeGrafter"/>
</dbReference>
<dbReference type="PROSITE" id="PS50011">
    <property type="entry name" value="PROTEIN_KINASE_DOM"/>
    <property type="match status" value="2"/>
</dbReference>
<evidence type="ECO:0000256" key="1">
    <source>
        <dbReference type="ARBA" id="ARBA00004123"/>
    </source>
</evidence>
<accession>A0A232FFP4</accession>
<dbReference type="InterPro" id="IPR050108">
    <property type="entry name" value="CDK"/>
</dbReference>
<evidence type="ECO:0000313" key="12">
    <source>
        <dbReference type="Proteomes" id="UP000215335"/>
    </source>
</evidence>
<keyword evidence="12" id="KW-1185">Reference proteome</keyword>
<keyword evidence="5 9" id="KW-0547">Nucleotide-binding</keyword>
<proteinExistence type="inferred from homology"/>
<keyword evidence="4" id="KW-0808">Transferase</keyword>
<keyword evidence="6" id="KW-0418">Kinase</keyword>
<dbReference type="Proteomes" id="UP000215335">
    <property type="component" value="Unassembled WGS sequence"/>
</dbReference>
<dbReference type="PANTHER" id="PTHR24056:SF233">
    <property type="entry name" value="CYCLIN-DEPENDENT KINASE 9"/>
    <property type="match status" value="1"/>
</dbReference>
<dbReference type="InterPro" id="IPR017441">
    <property type="entry name" value="Protein_kinase_ATP_BS"/>
</dbReference>
<dbReference type="AlphaFoldDB" id="A0A232FFP4"/>
<dbReference type="EMBL" id="NNAY01000271">
    <property type="protein sequence ID" value="OXU29581.1"/>
    <property type="molecule type" value="Genomic_DNA"/>
</dbReference>
<evidence type="ECO:0000313" key="11">
    <source>
        <dbReference type="EMBL" id="OXU29581.1"/>
    </source>
</evidence>
<dbReference type="Gene3D" id="1.10.510.10">
    <property type="entry name" value="Transferase(Phosphotransferase) domain 1"/>
    <property type="match status" value="2"/>
</dbReference>
<reference evidence="11 12" key="1">
    <citation type="journal article" date="2017" name="Curr. Biol.">
        <title>The Evolution of Venom by Co-option of Single-Copy Genes.</title>
        <authorList>
            <person name="Martinson E.O."/>
            <person name="Mrinalini"/>
            <person name="Kelkar Y.D."/>
            <person name="Chang C.H."/>
            <person name="Werren J.H."/>
        </authorList>
    </citation>
    <scope>NUCLEOTIDE SEQUENCE [LARGE SCALE GENOMIC DNA]</scope>
    <source>
        <strain evidence="11 12">Alberta</strain>
        <tissue evidence="11">Whole body</tissue>
    </source>
</reference>
<organism evidence="11 12">
    <name type="scientific">Trichomalopsis sarcophagae</name>
    <dbReference type="NCBI Taxonomy" id="543379"/>
    <lineage>
        <taxon>Eukaryota</taxon>
        <taxon>Metazoa</taxon>
        <taxon>Ecdysozoa</taxon>
        <taxon>Arthropoda</taxon>
        <taxon>Hexapoda</taxon>
        <taxon>Insecta</taxon>
        <taxon>Pterygota</taxon>
        <taxon>Neoptera</taxon>
        <taxon>Endopterygota</taxon>
        <taxon>Hymenoptera</taxon>
        <taxon>Apocrita</taxon>
        <taxon>Proctotrupomorpha</taxon>
        <taxon>Chalcidoidea</taxon>
        <taxon>Pteromalidae</taxon>
        <taxon>Pteromalinae</taxon>
        <taxon>Trichomalopsis</taxon>
    </lineage>
</organism>
<feature type="binding site" evidence="9">
    <location>
        <position position="67"/>
    </location>
    <ligand>
        <name>ATP</name>
        <dbReference type="ChEBI" id="CHEBI:30616"/>
    </ligand>
</feature>
<dbReference type="InterPro" id="IPR000719">
    <property type="entry name" value="Prot_kinase_dom"/>
</dbReference>
<dbReference type="STRING" id="543379.A0A232FFP4"/>
<sequence>MNFSFRKPTPSSNWLALAKKLEYVQQYNFPYIDDVSKFSEMFIIGEGTFGRVFKARNKHTEKFVALKLIMVLNEEGFPITAIREIKILQRLDHVNIVHLIEICKSRGEQVVGFTIFVFRNTYMLNAVHKEKVKIPLYSAASPENYFKANFFLVMEFCEHDLAAFLLNKNVTLKLEELKMMLKMMLNGLFYLHSNKILHRDLKPANILLTKTGILKLADFGLARPFSTSTAAKRNCMTGKVVTLWYRAPEIHLGDRDYGPPIDMWSVGCIMAELWTRRPLMIAESEQMHLQMISGLCGSINTEVWPDVNKLPLFKVVKLPQHCDRKICKLLRHRINNDKALDLLDKLLILDPKKRIDANNALDHDFLWTNPLPCDLSPLMSQYDRTTPSPRSLANQDPNQKYGQEYNFPFVEGINTYRDIVKIGEGTFGEVFKARNKYTQQIVAMKMIRVNRATKDLSIMAIREIAILQRVHHENMIRLIEICKYHADFFLIMDFCDHDLAAFLSNKNVTFKLEEIKTMLKMLLNGLFYLHFNKVLHRDLKPANILLTRTGILKLADFGLARPFSTSTAAKRNCMSSRVATLWYRAPELLLGDRNYGPPIDMWSVGCIMAEFWIRHPLMPGTSEQGQLNMITRLCGSINRIVWPDVTRLPLFNVVKLPQCGYDWKVYADLWYCVNNNEAFHLLFQLLCLDPSKRISAYTALYHCFFRTNPLPCDLGAMMSRYNDRPNLTFFVNRSP</sequence>
<dbReference type="FunFam" id="1.10.510.10:FF:000203">
    <property type="entry name" value="Cyclin-dependent kinase 9"/>
    <property type="match status" value="2"/>
</dbReference>
<evidence type="ECO:0000256" key="6">
    <source>
        <dbReference type="ARBA" id="ARBA00022777"/>
    </source>
</evidence>
<keyword evidence="7 9" id="KW-0067">ATP-binding</keyword>
<feature type="domain" description="Protein kinase" evidence="10">
    <location>
        <begin position="38"/>
        <end position="366"/>
    </location>
</feature>
<evidence type="ECO:0000256" key="9">
    <source>
        <dbReference type="PROSITE-ProRule" id="PRU10141"/>
    </source>
</evidence>
<protein>
    <recommendedName>
        <fullName evidence="10">Protein kinase domain-containing protein</fullName>
    </recommendedName>
</protein>
<evidence type="ECO:0000256" key="8">
    <source>
        <dbReference type="ARBA" id="ARBA00023242"/>
    </source>
</evidence>
<dbReference type="PANTHER" id="PTHR24056">
    <property type="entry name" value="CELL DIVISION PROTEIN KINASE"/>
    <property type="match status" value="1"/>
</dbReference>
<dbReference type="GO" id="GO:0008353">
    <property type="term" value="F:RNA polymerase II CTD heptapeptide repeat kinase activity"/>
    <property type="evidence" value="ECO:0007669"/>
    <property type="project" value="TreeGrafter"/>
</dbReference>
<comment type="caution">
    <text evidence="11">The sequence shown here is derived from an EMBL/GenBank/DDBJ whole genome shotgun (WGS) entry which is preliminary data.</text>
</comment>
<dbReference type="Pfam" id="PF00069">
    <property type="entry name" value="Pkinase"/>
    <property type="match status" value="2"/>
</dbReference>
<evidence type="ECO:0000259" key="10">
    <source>
        <dbReference type="PROSITE" id="PS50011"/>
    </source>
</evidence>
<comment type="subcellular location">
    <subcellularLocation>
        <location evidence="1">Nucleus</location>
    </subcellularLocation>
</comment>
<dbReference type="SMART" id="SM00220">
    <property type="entry name" value="S_TKc"/>
    <property type="match status" value="2"/>
</dbReference>
<feature type="binding site" evidence="9">
    <location>
        <position position="445"/>
    </location>
    <ligand>
        <name>ATP</name>
        <dbReference type="ChEBI" id="CHEBI:30616"/>
    </ligand>
</feature>
<keyword evidence="8" id="KW-0539">Nucleus</keyword>
<dbReference type="Gene3D" id="3.30.200.20">
    <property type="entry name" value="Phosphorylase Kinase, domain 1"/>
    <property type="match status" value="2"/>
</dbReference>
<dbReference type="PROSITE" id="PS00108">
    <property type="entry name" value="PROTEIN_KINASE_ST"/>
    <property type="match status" value="2"/>
</dbReference>
<evidence type="ECO:0000256" key="3">
    <source>
        <dbReference type="ARBA" id="ARBA00022527"/>
    </source>
</evidence>
<gene>
    <name evidence="11" type="ORF">TSAR_009065</name>
</gene>
<dbReference type="PROSITE" id="PS00107">
    <property type="entry name" value="PROTEIN_KINASE_ATP"/>
    <property type="match status" value="2"/>
</dbReference>
<evidence type="ECO:0000256" key="7">
    <source>
        <dbReference type="ARBA" id="ARBA00022840"/>
    </source>
</evidence>
<dbReference type="InterPro" id="IPR011009">
    <property type="entry name" value="Kinase-like_dom_sf"/>
</dbReference>
<name>A0A232FFP4_9HYME</name>
<comment type="similarity">
    <text evidence="2">Belongs to the protein kinase superfamily. CMGC Ser/Thr protein kinase family. CDC2/CDKX subfamily.</text>
</comment>